<dbReference type="AlphaFoldDB" id="A0A0D2C0K7"/>
<feature type="region of interest" description="Disordered" evidence="1">
    <location>
        <begin position="341"/>
        <end position="384"/>
    </location>
</feature>
<gene>
    <name evidence="3" type="ORF">PV08_04385</name>
</gene>
<feature type="region of interest" description="Disordered" evidence="1">
    <location>
        <begin position="247"/>
        <end position="286"/>
    </location>
</feature>
<feature type="compositionally biased region" description="Low complexity" evidence="1">
    <location>
        <begin position="408"/>
        <end position="426"/>
    </location>
</feature>
<dbReference type="OrthoDB" id="4161547at2759"/>
<feature type="compositionally biased region" description="Polar residues" evidence="1">
    <location>
        <begin position="273"/>
        <end position="286"/>
    </location>
</feature>
<name>A0A0D2C0K7_9EURO</name>
<evidence type="ECO:0000256" key="2">
    <source>
        <dbReference type="SAM" id="Phobius"/>
    </source>
</evidence>
<accession>A0A0D2C0K7</accession>
<feature type="compositionally biased region" description="Basic and acidic residues" evidence="1">
    <location>
        <begin position="521"/>
        <end position="532"/>
    </location>
</feature>
<feature type="compositionally biased region" description="Pro residues" evidence="1">
    <location>
        <begin position="374"/>
        <end position="384"/>
    </location>
</feature>
<feature type="region of interest" description="Disordered" evidence="1">
    <location>
        <begin position="402"/>
        <end position="532"/>
    </location>
</feature>
<dbReference type="Proteomes" id="UP000053328">
    <property type="component" value="Unassembled WGS sequence"/>
</dbReference>
<sequence>MPLSKLRYRIERSRIAKAKAHLPRGSSRLRRDGGGVNHSLDLPPNLANTIHGKAAAMDIGGEEPENDGHDGAKGHGNDDSSSDEEDGSSGDDDDGMSDDEENPFAEGLPSGSRTMESSSTNTADNPFLPKTSTTASNVSTSMPTSTAPAGSVGTGPTAPVNAPVVSGTSSSSTDIAAATGTSAASTSNNQPTVDTSVHHPANHTALIVVASIVGVFAIATGVYLLCRYCKPVRDRIAALRARRVQRLHDHEKGPSPGMSQVSTGMTARPRQQALASTPNLFSEKSENPFSDQVHLANSDVSRNGPTLRQVSIASIKRPPTWSSSDTDTTYPADTILKEYGAAPSTPATPLPAVPKLHPTGLANNPPTPVRGRRAPPPPPVLQQPIPRPFASDLIAGLNIRESVSSPTPSDFSVPGPPDSVVSVPRPYSQYQPRIRKSITPSESASNGPFSPLPMPALPAAFDSRWSRNSSSINGRATQLTQDTASRRASGGDRTANALPPPLPLAVKRSSAGSVASSIRSSGDDASVKDMTR</sequence>
<dbReference type="RefSeq" id="XP_016237410.1">
    <property type="nucleotide sequence ID" value="XM_016378733.1"/>
</dbReference>
<proteinExistence type="predicted"/>
<organism evidence="3 4">
    <name type="scientific">Exophiala spinifera</name>
    <dbReference type="NCBI Taxonomy" id="91928"/>
    <lineage>
        <taxon>Eukaryota</taxon>
        <taxon>Fungi</taxon>
        <taxon>Dikarya</taxon>
        <taxon>Ascomycota</taxon>
        <taxon>Pezizomycotina</taxon>
        <taxon>Eurotiomycetes</taxon>
        <taxon>Chaetothyriomycetidae</taxon>
        <taxon>Chaetothyriales</taxon>
        <taxon>Herpotrichiellaceae</taxon>
        <taxon>Exophiala</taxon>
    </lineage>
</organism>
<dbReference type="STRING" id="91928.A0A0D2C0K7"/>
<evidence type="ECO:0000256" key="1">
    <source>
        <dbReference type="SAM" id="MobiDB-lite"/>
    </source>
</evidence>
<evidence type="ECO:0000313" key="3">
    <source>
        <dbReference type="EMBL" id="KIW17194.1"/>
    </source>
</evidence>
<protein>
    <submittedName>
        <fullName evidence="3">Uncharacterized protein</fullName>
    </submittedName>
</protein>
<feature type="compositionally biased region" description="Basic and acidic residues" evidence="1">
    <location>
        <begin position="66"/>
        <end position="78"/>
    </location>
</feature>
<reference evidence="3 4" key="1">
    <citation type="submission" date="2015-01" db="EMBL/GenBank/DDBJ databases">
        <title>The Genome Sequence of Exophiala spinifera CBS89968.</title>
        <authorList>
            <consortium name="The Broad Institute Genomics Platform"/>
            <person name="Cuomo C."/>
            <person name="de Hoog S."/>
            <person name="Gorbushina A."/>
            <person name="Stielow B."/>
            <person name="Teixiera M."/>
            <person name="Abouelleil A."/>
            <person name="Chapman S.B."/>
            <person name="Priest M."/>
            <person name="Young S.K."/>
            <person name="Wortman J."/>
            <person name="Nusbaum C."/>
            <person name="Birren B."/>
        </authorList>
    </citation>
    <scope>NUCLEOTIDE SEQUENCE [LARGE SCALE GENOMIC DNA]</scope>
    <source>
        <strain evidence="3 4">CBS 89968</strain>
    </source>
</reference>
<feature type="compositionally biased region" description="Polar residues" evidence="1">
    <location>
        <begin position="466"/>
        <end position="483"/>
    </location>
</feature>
<keyword evidence="2" id="KW-0812">Transmembrane</keyword>
<dbReference type="HOGENOM" id="CLU_033250_0_0_1"/>
<dbReference type="VEuPathDB" id="FungiDB:PV08_04385"/>
<keyword evidence="2" id="KW-1133">Transmembrane helix</keyword>
<feature type="compositionally biased region" description="Polar residues" evidence="1">
    <location>
        <begin position="111"/>
        <end position="148"/>
    </location>
</feature>
<feature type="transmembrane region" description="Helical" evidence="2">
    <location>
        <begin position="205"/>
        <end position="226"/>
    </location>
</feature>
<dbReference type="EMBL" id="KN847494">
    <property type="protein sequence ID" value="KIW17194.1"/>
    <property type="molecule type" value="Genomic_DNA"/>
</dbReference>
<feature type="region of interest" description="Disordered" evidence="1">
    <location>
        <begin position="309"/>
        <end position="329"/>
    </location>
</feature>
<feature type="compositionally biased region" description="Acidic residues" evidence="1">
    <location>
        <begin position="80"/>
        <end position="103"/>
    </location>
</feature>
<evidence type="ECO:0000313" key="4">
    <source>
        <dbReference type="Proteomes" id="UP000053328"/>
    </source>
</evidence>
<feature type="compositionally biased region" description="Low complexity" evidence="1">
    <location>
        <begin position="166"/>
        <end position="187"/>
    </location>
</feature>
<feature type="compositionally biased region" description="Polar residues" evidence="1">
    <location>
        <begin position="438"/>
        <end position="448"/>
    </location>
</feature>
<dbReference type="GeneID" id="27331468"/>
<feature type="region of interest" description="Disordered" evidence="1">
    <location>
        <begin position="17"/>
        <end position="196"/>
    </location>
</feature>
<keyword evidence="2" id="KW-0472">Membrane</keyword>
<feature type="compositionally biased region" description="Low complexity" evidence="1">
    <location>
        <begin position="508"/>
        <end position="520"/>
    </location>
</feature>
<keyword evidence="4" id="KW-1185">Reference proteome</keyword>